<keyword evidence="7" id="KW-0653">Protein transport</keyword>
<dbReference type="GO" id="GO:0006887">
    <property type="term" value="P:exocytosis"/>
    <property type="evidence" value="ECO:0007669"/>
    <property type="project" value="UniProtKB-KW"/>
</dbReference>
<dbReference type="PANTHER" id="PTHR47219:SF9">
    <property type="entry name" value="GTPASE ACTIVATING PROTEIN AND CENTROSOME-ASSOCIATED, ISOFORM B"/>
    <property type="match status" value="1"/>
</dbReference>
<feature type="domain" description="Rab-GAP TBC" evidence="13">
    <location>
        <begin position="322"/>
        <end position="500"/>
    </location>
</feature>
<dbReference type="RefSeq" id="XP_031855431.1">
    <property type="nucleotide sequence ID" value="XM_031999540.1"/>
</dbReference>
<feature type="region of interest" description="Disordered" evidence="12">
    <location>
        <begin position="1"/>
        <end position="119"/>
    </location>
</feature>
<evidence type="ECO:0000313" key="14">
    <source>
        <dbReference type="EMBL" id="VVT56114.1"/>
    </source>
</evidence>
<evidence type="ECO:0000256" key="12">
    <source>
        <dbReference type="SAM" id="MobiDB-lite"/>
    </source>
</evidence>
<feature type="coiled-coil region" evidence="11">
    <location>
        <begin position="600"/>
        <end position="715"/>
    </location>
</feature>
<dbReference type="AlphaFoldDB" id="A0A5E8BXD8"/>
<keyword evidence="4" id="KW-0268">Exocytosis</keyword>
<reference evidence="14 15" key="1">
    <citation type="submission" date="2019-09" db="EMBL/GenBank/DDBJ databases">
        <authorList>
            <person name="Brejova B."/>
        </authorList>
    </citation>
    <scope>NUCLEOTIDE SEQUENCE [LARGE SCALE GENOMIC DNA]</scope>
</reference>
<evidence type="ECO:0000256" key="4">
    <source>
        <dbReference type="ARBA" id="ARBA00022483"/>
    </source>
</evidence>
<dbReference type="GO" id="GO:0031267">
    <property type="term" value="F:small GTPase binding"/>
    <property type="evidence" value="ECO:0007669"/>
    <property type="project" value="TreeGrafter"/>
</dbReference>
<feature type="region of interest" description="Disordered" evidence="12">
    <location>
        <begin position="139"/>
        <end position="191"/>
    </location>
</feature>
<comment type="subcellular location">
    <subcellularLocation>
        <location evidence="1">Cytoplasm</location>
    </subcellularLocation>
</comment>
<evidence type="ECO:0000256" key="8">
    <source>
        <dbReference type="ARBA" id="ARBA00023054"/>
    </source>
</evidence>
<dbReference type="PANTHER" id="PTHR47219">
    <property type="entry name" value="RAB GTPASE-ACTIVATING PROTEIN 1-LIKE"/>
    <property type="match status" value="1"/>
</dbReference>
<evidence type="ECO:0000259" key="13">
    <source>
        <dbReference type="PROSITE" id="PS50086"/>
    </source>
</evidence>
<dbReference type="Gene3D" id="1.10.472.80">
    <property type="entry name" value="Ypt/Rab-GAP domain of gyp1p, domain 3"/>
    <property type="match status" value="1"/>
</dbReference>
<dbReference type="Pfam" id="PF23436">
    <property type="entry name" value="RabGap-TBC_2"/>
    <property type="match status" value="1"/>
</dbReference>
<dbReference type="SUPFAM" id="SSF47923">
    <property type="entry name" value="Ypt/Rab-GAP domain of gyp1p"/>
    <property type="match status" value="2"/>
</dbReference>
<accession>A0A5E8BXD8</accession>
<organism evidence="14 15">
    <name type="scientific">Magnusiomyces paraingens</name>
    <dbReference type="NCBI Taxonomy" id="2606893"/>
    <lineage>
        <taxon>Eukaryota</taxon>
        <taxon>Fungi</taxon>
        <taxon>Dikarya</taxon>
        <taxon>Ascomycota</taxon>
        <taxon>Saccharomycotina</taxon>
        <taxon>Dipodascomycetes</taxon>
        <taxon>Dipodascales</taxon>
        <taxon>Dipodascaceae</taxon>
        <taxon>Magnusiomyces</taxon>
    </lineage>
</organism>
<evidence type="ECO:0000256" key="3">
    <source>
        <dbReference type="ARBA" id="ARBA00022468"/>
    </source>
</evidence>
<dbReference type="OrthoDB" id="295078at2759"/>
<evidence type="ECO:0000256" key="7">
    <source>
        <dbReference type="ARBA" id="ARBA00022927"/>
    </source>
</evidence>
<feature type="compositionally biased region" description="Basic and acidic residues" evidence="12">
    <location>
        <begin position="61"/>
        <end position="72"/>
    </location>
</feature>
<feature type="compositionally biased region" description="Polar residues" evidence="12">
    <location>
        <begin position="74"/>
        <end position="86"/>
    </location>
</feature>
<dbReference type="InterPro" id="IPR000195">
    <property type="entry name" value="Rab-GAP-TBC_dom"/>
</dbReference>
<dbReference type="Gene3D" id="1.10.8.270">
    <property type="entry name" value="putative rabgap domain of human tbc1 domain family member 14 like domains"/>
    <property type="match status" value="1"/>
</dbReference>
<protein>
    <recommendedName>
        <fullName evidence="10">GTPase-activating protein GYP5</fullName>
    </recommendedName>
</protein>
<gene>
    <name evidence="14" type="ORF">SAPINGB_P004825</name>
</gene>
<dbReference type="InterPro" id="IPR035969">
    <property type="entry name" value="Rab-GAP_TBC_sf"/>
</dbReference>
<keyword evidence="5" id="KW-0963">Cytoplasm</keyword>
<name>A0A5E8BXD8_9ASCO</name>
<keyword evidence="2" id="KW-0813">Transport</keyword>
<dbReference type="EMBL" id="CABVLU010000004">
    <property type="protein sequence ID" value="VVT56114.1"/>
    <property type="molecule type" value="Genomic_DNA"/>
</dbReference>
<dbReference type="PROSITE" id="PS50086">
    <property type="entry name" value="TBC_RABGAP"/>
    <property type="match status" value="1"/>
</dbReference>
<dbReference type="FunFam" id="1.10.10.750:FF:000003">
    <property type="entry name" value="GTPase activating protein (Evi5)"/>
    <property type="match status" value="1"/>
</dbReference>
<feature type="compositionally biased region" description="Pro residues" evidence="12">
    <location>
        <begin position="158"/>
        <end position="174"/>
    </location>
</feature>
<dbReference type="GO" id="GO:0005096">
    <property type="term" value="F:GTPase activator activity"/>
    <property type="evidence" value="ECO:0007669"/>
    <property type="project" value="UniProtKB-KW"/>
</dbReference>
<feature type="compositionally biased region" description="Polar residues" evidence="12">
    <location>
        <begin position="99"/>
        <end position="108"/>
    </location>
</feature>
<evidence type="ECO:0000256" key="5">
    <source>
        <dbReference type="ARBA" id="ARBA00022490"/>
    </source>
</evidence>
<dbReference type="FunFam" id="1.10.472.80:FF:000044">
    <property type="entry name" value="GTPase-activating protein GYP5"/>
    <property type="match status" value="1"/>
</dbReference>
<evidence type="ECO:0000256" key="9">
    <source>
        <dbReference type="ARBA" id="ARBA00061661"/>
    </source>
</evidence>
<keyword evidence="3" id="KW-0343">GTPase activation</keyword>
<evidence type="ECO:0000256" key="10">
    <source>
        <dbReference type="ARBA" id="ARBA00072088"/>
    </source>
</evidence>
<dbReference type="GO" id="GO:0005737">
    <property type="term" value="C:cytoplasm"/>
    <property type="evidence" value="ECO:0007669"/>
    <property type="project" value="UniProtKB-SubCell"/>
</dbReference>
<evidence type="ECO:0000256" key="1">
    <source>
        <dbReference type="ARBA" id="ARBA00004496"/>
    </source>
</evidence>
<sequence>MSEHSDAQATGVTPEVSGTADNGPIDSTAENLESLELETKDRTEGNPYEAEALDKDDDDSDVFHDASIEKESAVPSTKSANVSSQDTFEDASAPAATAVTENPPQAGTNPFAPELTHPYEGEPHAVLSEADIDSKPAISESHATDATTATTTDVPSAHIPPPLPPGHPTQPPTLPSRDVTTAVPPLPPRKRKPFFWLRDKLSPATSDTDAQSTNGGSHSFTSTSNFDLLLSRVEANLENVQRGRSSGKVVDGISELKERFQAIRAELEPAQQTKHLNSAIDSPSDYDGQQAIDWDFWEQVVSDYPNVAKSNPIDLSLAIAQGIPNDLRGIVWQVISGSKSLSLEEVYSSIILEDSPHEKAIRRDLSRTSFIKNADSESLFKIIKAYSLFDPEVGYTQGMAFIAVPLLISMPENEAFGLLVNLMKDYGLREFFLPDMPGLHLRLYQFDRILEDTLPDVHIHLARQGVRSSMYASQWFLTFFAYKFPLQIVQRIFDVVVAEGIESLLRFAVGLICRNAATILKLEFDQMLGFLKDNIFDYYLVESSLMRVSSGGSSQIEPHYRVNDLVADAYDVKILPITLKKYKDEYIELNRVEKERIKEVEDLRSANGQLTQRIRRLENTVADLTNEHLTVTNELAHERVKVANLADENEVLAAQKETLANQIDSLGGGGAEEFLSLKTEVDQLREAKARLESQLTNLESELGETKSKLEGLEADHSKLTTKWLTLKSAFQE</sequence>
<evidence type="ECO:0000256" key="2">
    <source>
        <dbReference type="ARBA" id="ARBA00022448"/>
    </source>
</evidence>
<dbReference type="Gene3D" id="1.10.10.750">
    <property type="entry name" value="Ypt/Rab-GAP domain of gyp1p, domain 1"/>
    <property type="match status" value="1"/>
</dbReference>
<dbReference type="InterPro" id="IPR050302">
    <property type="entry name" value="Rab_GAP_TBC_domain"/>
</dbReference>
<feature type="compositionally biased region" description="Low complexity" evidence="12">
    <location>
        <begin position="144"/>
        <end position="157"/>
    </location>
</feature>
<dbReference type="GO" id="GO:0015031">
    <property type="term" value="P:protein transport"/>
    <property type="evidence" value="ECO:0007669"/>
    <property type="project" value="UniProtKB-KW"/>
</dbReference>
<keyword evidence="6" id="KW-0931">ER-Golgi transport</keyword>
<dbReference type="GeneID" id="43583640"/>
<dbReference type="GO" id="GO:0030427">
    <property type="term" value="C:site of polarized growth"/>
    <property type="evidence" value="ECO:0007669"/>
    <property type="project" value="UniProtKB-ARBA"/>
</dbReference>
<evidence type="ECO:0000256" key="11">
    <source>
        <dbReference type="SAM" id="Coils"/>
    </source>
</evidence>
<evidence type="ECO:0000313" key="15">
    <source>
        <dbReference type="Proteomes" id="UP000398389"/>
    </source>
</evidence>
<dbReference type="Proteomes" id="UP000398389">
    <property type="component" value="Unassembled WGS sequence"/>
</dbReference>
<comment type="similarity">
    <text evidence="9">Belongs to the GYP5 family.</text>
</comment>
<evidence type="ECO:0000256" key="6">
    <source>
        <dbReference type="ARBA" id="ARBA00022892"/>
    </source>
</evidence>
<keyword evidence="15" id="KW-1185">Reference proteome</keyword>
<proteinExistence type="inferred from homology"/>
<keyword evidence="8 11" id="KW-0175">Coiled coil</keyword>
<dbReference type="SMART" id="SM00164">
    <property type="entry name" value="TBC"/>
    <property type="match status" value="1"/>
</dbReference>